<comment type="caution">
    <text evidence="4">The sequence shown here is derived from an EMBL/GenBank/DDBJ whole genome shotgun (WGS) entry which is preliminary data.</text>
</comment>
<evidence type="ECO:0000256" key="1">
    <source>
        <dbReference type="PROSITE-ProRule" id="PRU00473"/>
    </source>
</evidence>
<protein>
    <submittedName>
        <fullName evidence="4">OmpA family protein</fullName>
    </submittedName>
</protein>
<keyword evidence="2" id="KW-0732">Signal</keyword>
<reference evidence="4 5" key="1">
    <citation type="submission" date="2021-01" db="EMBL/GenBank/DDBJ databases">
        <title>Roseomonas sp. nov, a bacterium isolated from an oil production mixture in Yumen Oilfield.</title>
        <authorList>
            <person name="Wu D."/>
        </authorList>
    </citation>
    <scope>NUCLEOTIDE SEQUENCE [LARGE SCALE GENOMIC DNA]</scope>
    <source>
        <strain evidence="4 5">ROY-5-3</strain>
    </source>
</reference>
<keyword evidence="1" id="KW-0472">Membrane</keyword>
<name>A0ABS6HBM7_9PROT</name>
<sequence length="136" mass="13922">MTRRIHLATLLLLFALPAQADQTLSARPQGGWRIGFAPGQAALTEPGRAALARLAPQLAATPHGRITVEAQASGPADDASAARRIALARAGTVRDALVAAGLEATRIDIRALGLLTPPADAADILPPGVARSGTTR</sequence>
<gene>
    <name evidence="4" type="ORF">JJQ90_14285</name>
</gene>
<evidence type="ECO:0000259" key="3">
    <source>
        <dbReference type="PROSITE" id="PS51123"/>
    </source>
</evidence>
<feature type="domain" description="OmpA-like" evidence="3">
    <location>
        <begin position="22"/>
        <end position="136"/>
    </location>
</feature>
<accession>A0ABS6HBM7</accession>
<evidence type="ECO:0000313" key="5">
    <source>
        <dbReference type="Proteomes" id="UP000689967"/>
    </source>
</evidence>
<proteinExistence type="predicted"/>
<keyword evidence="5" id="KW-1185">Reference proteome</keyword>
<evidence type="ECO:0000256" key="2">
    <source>
        <dbReference type="SAM" id="SignalP"/>
    </source>
</evidence>
<organism evidence="4 5">
    <name type="scientific">Falsiroseomonas oleicola</name>
    <dbReference type="NCBI Taxonomy" id="2801474"/>
    <lineage>
        <taxon>Bacteria</taxon>
        <taxon>Pseudomonadati</taxon>
        <taxon>Pseudomonadota</taxon>
        <taxon>Alphaproteobacteria</taxon>
        <taxon>Acetobacterales</taxon>
        <taxon>Roseomonadaceae</taxon>
        <taxon>Falsiroseomonas</taxon>
    </lineage>
</organism>
<evidence type="ECO:0000313" key="4">
    <source>
        <dbReference type="EMBL" id="MBU8544886.1"/>
    </source>
</evidence>
<feature type="signal peptide" evidence="2">
    <location>
        <begin position="1"/>
        <end position="20"/>
    </location>
</feature>
<dbReference type="PROSITE" id="PS51123">
    <property type="entry name" value="OMPA_2"/>
    <property type="match status" value="1"/>
</dbReference>
<dbReference type="Pfam" id="PF00691">
    <property type="entry name" value="OmpA"/>
    <property type="match status" value="1"/>
</dbReference>
<dbReference type="Proteomes" id="UP000689967">
    <property type="component" value="Unassembled WGS sequence"/>
</dbReference>
<feature type="chain" id="PRO_5046778966" evidence="2">
    <location>
        <begin position="21"/>
        <end position="136"/>
    </location>
</feature>
<dbReference type="RefSeq" id="WP_216876522.1">
    <property type="nucleotide sequence ID" value="NZ_JAERQM010000004.1"/>
</dbReference>
<dbReference type="InterPro" id="IPR006665">
    <property type="entry name" value="OmpA-like"/>
</dbReference>
<dbReference type="EMBL" id="JAERQM010000004">
    <property type="protein sequence ID" value="MBU8544886.1"/>
    <property type="molecule type" value="Genomic_DNA"/>
</dbReference>